<name>A0A5B8M397_9MICO</name>
<evidence type="ECO:0000256" key="1">
    <source>
        <dbReference type="SAM" id="MobiDB-lite"/>
    </source>
</evidence>
<proteinExistence type="predicted"/>
<evidence type="ECO:0000313" key="3">
    <source>
        <dbReference type="Proteomes" id="UP000320216"/>
    </source>
</evidence>
<organism evidence="2 3">
    <name type="scientific">Humibacter ginsenosidimutans</name>
    <dbReference type="NCBI Taxonomy" id="2599293"/>
    <lineage>
        <taxon>Bacteria</taxon>
        <taxon>Bacillati</taxon>
        <taxon>Actinomycetota</taxon>
        <taxon>Actinomycetes</taxon>
        <taxon>Micrococcales</taxon>
        <taxon>Microbacteriaceae</taxon>
        <taxon>Humibacter</taxon>
    </lineage>
</organism>
<dbReference type="OrthoDB" id="3781658at2"/>
<gene>
    <name evidence="2" type="ORF">FPZ11_04935</name>
</gene>
<protein>
    <submittedName>
        <fullName evidence="2">Uncharacterized protein</fullName>
    </submittedName>
</protein>
<dbReference type="KEGG" id="huw:FPZ11_04935"/>
<reference evidence="2 3" key="1">
    <citation type="submission" date="2019-07" db="EMBL/GenBank/DDBJ databases">
        <title>Full genome sequence of Humibacter sp. WJ7-1.</title>
        <authorList>
            <person name="Im W.-T."/>
        </authorList>
    </citation>
    <scope>NUCLEOTIDE SEQUENCE [LARGE SCALE GENOMIC DNA]</scope>
    <source>
        <strain evidence="2 3">WJ7-1</strain>
    </source>
</reference>
<keyword evidence="3" id="KW-1185">Reference proteome</keyword>
<dbReference type="Proteomes" id="UP000320216">
    <property type="component" value="Chromosome"/>
</dbReference>
<dbReference type="EMBL" id="CP042305">
    <property type="protein sequence ID" value="QDZ14202.1"/>
    <property type="molecule type" value="Genomic_DNA"/>
</dbReference>
<sequence length="283" mass="30209">MPTFTDPRTDAAEASEALRGLAHASRTFDDPADTYQVIGDLTAATRSLPQILDQLATAHLTNQHRARDDAGDSIAGGLAVVRTAEALRHASALVDEASDALDKAHQQSGRIAWHTGPATELIPEDAPEVARRWVGVVFLQGEEADRVLDVIERDGPRAGLNQLTGYDYGTETTQAALENGDVHDRPPSAMSDNAITDGDYALNWNSFFGHVALYRQTDLPHDPALDEPAVVAPVPAGISGISAHTPTRPHSRPIEQPTRRLPNASWFGRSADPAAGGSRGLSL</sequence>
<feature type="region of interest" description="Disordered" evidence="1">
    <location>
        <begin position="240"/>
        <end position="283"/>
    </location>
</feature>
<evidence type="ECO:0000313" key="2">
    <source>
        <dbReference type="EMBL" id="QDZ14202.1"/>
    </source>
</evidence>
<accession>A0A5B8M397</accession>
<dbReference type="AlphaFoldDB" id="A0A5B8M397"/>
<dbReference type="RefSeq" id="WP_146318877.1">
    <property type="nucleotide sequence ID" value="NZ_CP042305.1"/>
</dbReference>